<name>A0A167WZ28_9FLAO</name>
<accession>A0A167WZ28</accession>
<dbReference type="Pfam" id="PF08241">
    <property type="entry name" value="Methyltransf_11"/>
    <property type="match status" value="1"/>
</dbReference>
<comment type="caution">
    <text evidence="2">The sequence shown here is derived from an EMBL/GenBank/DDBJ whole genome shotgun (WGS) entry which is preliminary data.</text>
</comment>
<dbReference type="InterPro" id="IPR029063">
    <property type="entry name" value="SAM-dependent_MTases_sf"/>
</dbReference>
<dbReference type="InterPro" id="IPR013216">
    <property type="entry name" value="Methyltransf_11"/>
</dbReference>
<keyword evidence="3" id="KW-1185">Reference proteome</keyword>
<dbReference type="STRING" id="249352.SAMN05444395_103330"/>
<feature type="domain" description="Methyltransferase type 11" evidence="1">
    <location>
        <begin position="40"/>
        <end position="126"/>
    </location>
</feature>
<dbReference type="Gene3D" id="3.40.50.150">
    <property type="entry name" value="Vaccinia Virus protein VP39"/>
    <property type="match status" value="1"/>
</dbReference>
<protein>
    <recommendedName>
        <fullName evidence="1">Methyltransferase type 11 domain-containing protein</fullName>
    </recommendedName>
</protein>
<evidence type="ECO:0000313" key="3">
    <source>
        <dbReference type="Proteomes" id="UP000077164"/>
    </source>
</evidence>
<dbReference type="AlphaFoldDB" id="A0A167WZ28"/>
<evidence type="ECO:0000313" key="2">
    <source>
        <dbReference type="EMBL" id="OAB27873.1"/>
    </source>
</evidence>
<proteinExistence type="predicted"/>
<dbReference type="OrthoDB" id="9805171at2"/>
<evidence type="ECO:0000259" key="1">
    <source>
        <dbReference type="Pfam" id="PF08241"/>
    </source>
</evidence>
<dbReference type="GO" id="GO:0008757">
    <property type="term" value="F:S-adenosylmethionine-dependent methyltransferase activity"/>
    <property type="evidence" value="ECO:0007669"/>
    <property type="project" value="InterPro"/>
</dbReference>
<sequence>MVNQFTDLRLSTHILESYVIRNEIFEAISVVKHSFRGKVLDSGCGIMPYKKVILENKEITSYVALDIESGLSYDDVGPDFCWNGLTMPFENDTFEVVLSTEVLEHVLNPDIYLLDVKRVLKPGGGFFKAIFNVIT</sequence>
<dbReference type="EMBL" id="LVJE01000013">
    <property type="protein sequence ID" value="OAB27873.1"/>
    <property type="molecule type" value="Genomic_DNA"/>
</dbReference>
<dbReference type="Proteomes" id="UP000077164">
    <property type="component" value="Unassembled WGS sequence"/>
</dbReference>
<organism evidence="2 3">
    <name type="scientific">Flavobacterium fryxellicola</name>
    <dbReference type="NCBI Taxonomy" id="249352"/>
    <lineage>
        <taxon>Bacteria</taxon>
        <taxon>Pseudomonadati</taxon>
        <taxon>Bacteroidota</taxon>
        <taxon>Flavobacteriia</taxon>
        <taxon>Flavobacteriales</taxon>
        <taxon>Flavobacteriaceae</taxon>
        <taxon>Flavobacterium</taxon>
    </lineage>
</organism>
<gene>
    <name evidence="2" type="ORF">FBFR_08380</name>
</gene>
<dbReference type="RefSeq" id="WP_066079659.1">
    <property type="nucleotide sequence ID" value="NZ_FRDK01000003.1"/>
</dbReference>
<reference evidence="2 3" key="1">
    <citation type="submission" date="2016-03" db="EMBL/GenBank/DDBJ databases">
        <title>Draft genome sequence of Flavobacterium fryxellicola DSM 16209.</title>
        <authorList>
            <person name="Shin S.-K."/>
            <person name="Yi H."/>
        </authorList>
    </citation>
    <scope>NUCLEOTIDE SEQUENCE [LARGE SCALE GENOMIC DNA]</scope>
    <source>
        <strain evidence="2 3">DSM 16209</strain>
    </source>
</reference>
<dbReference type="SUPFAM" id="SSF53335">
    <property type="entry name" value="S-adenosyl-L-methionine-dependent methyltransferases"/>
    <property type="match status" value="1"/>
</dbReference>